<feature type="non-terminal residue" evidence="1">
    <location>
        <position position="1"/>
    </location>
</feature>
<dbReference type="SUPFAM" id="SSF51197">
    <property type="entry name" value="Clavaminate synthase-like"/>
    <property type="match status" value="1"/>
</dbReference>
<reference evidence="1" key="1">
    <citation type="submission" date="2021-02" db="EMBL/GenBank/DDBJ databases">
        <authorList>
            <person name="Dougan E. K."/>
            <person name="Rhodes N."/>
            <person name="Thang M."/>
            <person name="Chan C."/>
        </authorList>
    </citation>
    <scope>NUCLEOTIDE SEQUENCE</scope>
</reference>
<dbReference type="AlphaFoldDB" id="A0A813JSQ5"/>
<gene>
    <name evidence="1" type="ORF">PGLA2088_LOCUS23428</name>
</gene>
<organism evidence="1 2">
    <name type="scientific">Polarella glacialis</name>
    <name type="common">Dinoflagellate</name>
    <dbReference type="NCBI Taxonomy" id="89957"/>
    <lineage>
        <taxon>Eukaryota</taxon>
        <taxon>Sar</taxon>
        <taxon>Alveolata</taxon>
        <taxon>Dinophyceae</taxon>
        <taxon>Suessiales</taxon>
        <taxon>Suessiaceae</taxon>
        <taxon>Polarella</taxon>
    </lineage>
</organism>
<sequence length="399" mass="44367">DEEGYATHFQEQGFVVVGGVLSEDAVDATLCEIWESPSLLAGHEGLSRDDPATWDVATWPAGCRNFLDPLDPCAESQSWRNRVNPVLNRVFDVLWQATSESESSEAAKEPRDEASRLVVSVDRFGLMRPTRLRRPAAAATASGAGDTFEDKPHWRTSRNWLHWDQNPWSTPEFNAMQGFVSLSGGSSSSGGFVTVPGFHGQFSRWGQEHPEGSIPKRKASMLPFVVPLEDEMQDRRVKVLVPPGALLVWDSRMPHENCPNEDESWRAVQYITCKRLPAEDLQRRAAAWHAGLRTGLLPAALARRCSPEEQLRLGMAASAEDLPALQEALDSGEHLPADFLEAARKLRQAYRLKQTAETPEALQEATALFRSAFSVNPDLKEPLQRVAVAESSYLPFWVL</sequence>
<evidence type="ECO:0000313" key="2">
    <source>
        <dbReference type="Proteomes" id="UP000626109"/>
    </source>
</evidence>
<name>A0A813JSQ5_POLGL</name>
<accession>A0A813JSQ5</accession>
<dbReference type="PANTHER" id="PTHR31630:SF6">
    <property type="entry name" value="PHYTANOYL-COA DIOXYGENASE-RELATED"/>
    <property type="match status" value="1"/>
</dbReference>
<dbReference type="EMBL" id="CAJNNW010026191">
    <property type="protein sequence ID" value="CAE8683389.1"/>
    <property type="molecule type" value="Genomic_DNA"/>
</dbReference>
<dbReference type="Proteomes" id="UP000626109">
    <property type="component" value="Unassembled WGS sequence"/>
</dbReference>
<protein>
    <submittedName>
        <fullName evidence="1">Uncharacterized protein</fullName>
    </submittedName>
</protein>
<dbReference type="PANTHER" id="PTHR31630">
    <property type="entry name" value="PHYTANOYL-COA DIOXYGENASE-RELATED-RELATED"/>
    <property type="match status" value="1"/>
</dbReference>
<proteinExistence type="predicted"/>
<comment type="caution">
    <text evidence="1">The sequence shown here is derived from an EMBL/GenBank/DDBJ whole genome shotgun (WGS) entry which is preliminary data.</text>
</comment>
<evidence type="ECO:0000313" key="1">
    <source>
        <dbReference type="EMBL" id="CAE8683389.1"/>
    </source>
</evidence>
<dbReference type="Gene3D" id="2.60.120.620">
    <property type="entry name" value="q2cbj1_9rhob like domain"/>
    <property type="match status" value="1"/>
</dbReference>